<protein>
    <recommendedName>
        <fullName evidence="4">Curlin associated repeat-containing protein</fullName>
    </recommendedName>
</protein>
<evidence type="ECO:0000313" key="2">
    <source>
        <dbReference type="EMBL" id="MFD2648833.1"/>
    </source>
</evidence>
<evidence type="ECO:0000313" key="3">
    <source>
        <dbReference type="Proteomes" id="UP001597521"/>
    </source>
</evidence>
<comment type="caution">
    <text evidence="2">The sequence shown here is derived from an EMBL/GenBank/DDBJ whole genome shotgun (WGS) entry which is preliminary data.</text>
</comment>
<accession>A0ABW5QME2</accession>
<gene>
    <name evidence="2" type="ORF">ACFSX5_13670</name>
</gene>
<organism evidence="2 3">
    <name type="scientific">Devosia albogilva</name>
    <dbReference type="NCBI Taxonomy" id="429726"/>
    <lineage>
        <taxon>Bacteria</taxon>
        <taxon>Pseudomonadati</taxon>
        <taxon>Pseudomonadota</taxon>
        <taxon>Alphaproteobacteria</taxon>
        <taxon>Hyphomicrobiales</taxon>
        <taxon>Devosiaceae</taxon>
        <taxon>Devosia</taxon>
    </lineage>
</organism>
<keyword evidence="1" id="KW-0732">Signal</keyword>
<proteinExistence type="predicted"/>
<dbReference type="EMBL" id="JBHUNP010000001">
    <property type="protein sequence ID" value="MFD2648833.1"/>
    <property type="molecule type" value="Genomic_DNA"/>
</dbReference>
<evidence type="ECO:0008006" key="4">
    <source>
        <dbReference type="Google" id="ProtNLM"/>
    </source>
</evidence>
<name>A0ABW5QME2_9HYPH</name>
<dbReference type="RefSeq" id="WP_386834158.1">
    <property type="nucleotide sequence ID" value="NZ_JBHUNP010000001.1"/>
</dbReference>
<evidence type="ECO:0000256" key="1">
    <source>
        <dbReference type="SAM" id="SignalP"/>
    </source>
</evidence>
<feature type="chain" id="PRO_5047266693" description="Curlin associated repeat-containing protein" evidence="1">
    <location>
        <begin position="22"/>
        <end position="231"/>
    </location>
</feature>
<dbReference type="Proteomes" id="UP001597521">
    <property type="component" value="Unassembled WGS sequence"/>
</dbReference>
<keyword evidence="3" id="KW-1185">Reference proteome</keyword>
<feature type="signal peptide" evidence="1">
    <location>
        <begin position="1"/>
        <end position="21"/>
    </location>
</feature>
<sequence>MNRLIPIALAVALCGTVASHAGDNNTIMLIQQSPFGSSQGNTLMVDQSQASNSTVTGVGSRNRLLRGAMSALGLEGEYALQRGENNQATLTLTGDGGKLQLLQTSNPLRPLGLGISAGDNTATVVARDFANGTVAQVGSGNTAEMSLGDSATGFVTQLGSRLSTSLEVGDGGTAVITQIGNNSRTPTLLVEPGAAVNYTQIGNNIAPASSTEVQVISASNPGAISITQTAW</sequence>
<reference evidence="3" key="1">
    <citation type="journal article" date="2019" name="Int. J. Syst. Evol. Microbiol.">
        <title>The Global Catalogue of Microorganisms (GCM) 10K type strain sequencing project: providing services to taxonomists for standard genome sequencing and annotation.</title>
        <authorList>
            <consortium name="The Broad Institute Genomics Platform"/>
            <consortium name="The Broad Institute Genome Sequencing Center for Infectious Disease"/>
            <person name="Wu L."/>
            <person name="Ma J."/>
        </authorList>
    </citation>
    <scope>NUCLEOTIDE SEQUENCE [LARGE SCALE GENOMIC DNA]</scope>
    <source>
        <strain evidence="3">CCM 7427</strain>
    </source>
</reference>